<keyword evidence="5" id="KW-1185">Reference proteome</keyword>
<dbReference type="GO" id="GO:0006396">
    <property type="term" value="P:RNA processing"/>
    <property type="evidence" value="ECO:0007669"/>
    <property type="project" value="InterPro"/>
</dbReference>
<dbReference type="GO" id="GO:0005730">
    <property type="term" value="C:nucleolus"/>
    <property type="evidence" value="ECO:0007669"/>
    <property type="project" value="TreeGrafter"/>
</dbReference>
<feature type="region of interest" description="Disordered" evidence="1">
    <location>
        <begin position="167"/>
        <end position="187"/>
    </location>
</feature>
<evidence type="ECO:0000259" key="2">
    <source>
        <dbReference type="PROSITE" id="PS50141"/>
    </source>
</evidence>
<proteinExistence type="predicted"/>
<dbReference type="PROSITE" id="PS50141">
    <property type="entry name" value="A_DEAMIN_EDITASE"/>
    <property type="match status" value="1"/>
</dbReference>
<dbReference type="Proteomes" id="UP000017200">
    <property type="component" value="Unassembled WGS sequence"/>
</dbReference>
<dbReference type="GO" id="GO:0005737">
    <property type="term" value="C:cytoplasm"/>
    <property type="evidence" value="ECO:0007669"/>
    <property type="project" value="TreeGrafter"/>
</dbReference>
<protein>
    <recommendedName>
        <fullName evidence="2">A to I editase domain-containing protein</fullName>
    </recommendedName>
</protein>
<organism evidence="3">
    <name type="scientific">Microbotryum lychnidis-dioicae (strain p1A1 Lamole / MvSl-1064)</name>
    <name type="common">Anther smut fungus</name>
    <dbReference type="NCBI Taxonomy" id="683840"/>
    <lineage>
        <taxon>Eukaryota</taxon>
        <taxon>Fungi</taxon>
        <taxon>Dikarya</taxon>
        <taxon>Basidiomycota</taxon>
        <taxon>Pucciniomycotina</taxon>
        <taxon>Microbotryomycetes</taxon>
        <taxon>Microbotryales</taxon>
        <taxon>Microbotryaceae</taxon>
        <taxon>Microbotryum</taxon>
    </lineage>
</organism>
<dbReference type="PANTHER" id="PTHR10910">
    <property type="entry name" value="EUKARYOTE SPECIFIC DSRNA BINDING PROTEIN"/>
    <property type="match status" value="1"/>
</dbReference>
<dbReference type="STRING" id="683840.U5HER7"/>
<dbReference type="GO" id="GO:0003726">
    <property type="term" value="F:double-stranded RNA adenosine deaminase activity"/>
    <property type="evidence" value="ECO:0007669"/>
    <property type="project" value="TreeGrafter"/>
</dbReference>
<dbReference type="GO" id="GO:0008251">
    <property type="term" value="F:tRNA-specific adenosine deaminase activity"/>
    <property type="evidence" value="ECO:0007669"/>
    <property type="project" value="TreeGrafter"/>
</dbReference>
<dbReference type="HOGENOM" id="CLU_005382_5_0_1"/>
<feature type="region of interest" description="Disordered" evidence="1">
    <location>
        <begin position="217"/>
        <end position="242"/>
    </location>
</feature>
<feature type="domain" description="A to I editase" evidence="2">
    <location>
        <begin position="73"/>
        <end position="444"/>
    </location>
</feature>
<evidence type="ECO:0000256" key="1">
    <source>
        <dbReference type="SAM" id="MobiDB-lite"/>
    </source>
</evidence>
<dbReference type="OMA" id="HPKKITY"/>
<dbReference type="EnsemblFungi" id="MVLG_05607T0">
    <property type="protein sequence ID" value="MVLG_05607T0"/>
    <property type="gene ID" value="MVLG_05607"/>
</dbReference>
<dbReference type="GO" id="GO:0006382">
    <property type="term" value="P:adenosine to inosine editing"/>
    <property type="evidence" value="ECO:0007669"/>
    <property type="project" value="TreeGrafter"/>
</dbReference>
<sequence>MATYTPMSASPLPFSLTENIARVVLDTYHALPPKGKPRTRTNGAREWTVLAGFCLYPSEQGERSDLSRYRCVSIGTGVKVLPHHRLPRHGDVLHDSHGEIIARRGLLRFLVAQLEVALGVVDPTSSCLVRGSNGRWKLKDELRLGMYVSTLPCGDASTYSLALLAPPSPPLEPSTTPQHVPKPPPSLESSIIAASLGMETSRSSTNDDSAIPQVRRGRVGYSAPPGTLRTKPGRLDSPPTTSHSCSDKLAMWSMVGVQGGLLAALGMDRIILSMLVVGAVPRDERGRVEKEVGRAVGARIGDWSLNEWRSIIPEVVFCDAVFENDRSAIQGPGEVVSAAENFSYILDEGVEIVCNGTRMGGKLKRNPGEPLSPKTSSRTSKLRLMQRCAELAPIVGVAWPSSLTYHQIKRSELATSYQSVKQAVRSVGAPLEAWLVTGEEFESFGVSGRLESSRNQEDVAEQTL</sequence>
<evidence type="ECO:0000313" key="5">
    <source>
        <dbReference type="Proteomes" id="UP000017200"/>
    </source>
</evidence>
<reference evidence="3" key="2">
    <citation type="submission" date="2010-11" db="EMBL/GenBank/DDBJ databases">
        <authorList>
            <consortium name="The Broad Institute Genome Sequencing Platform"/>
            <person name="Earl A."/>
            <person name="Ward D."/>
            <person name="Feldgarden M."/>
            <person name="Gevers D."/>
            <person name="Butler R."/>
            <person name="Young S.K."/>
            <person name="Zeng Q."/>
            <person name="Gargeya S."/>
            <person name="Fitzgerald M."/>
            <person name="Haas B."/>
            <person name="Abouelleil A."/>
            <person name="Alvarado L."/>
            <person name="Arachchi H.M."/>
            <person name="Berlin A."/>
            <person name="Brown A."/>
            <person name="Chapman S.B."/>
            <person name="Chen Z."/>
            <person name="Dunbar C."/>
            <person name="Freedman E."/>
            <person name="Gearin G."/>
            <person name="Gellesch M."/>
            <person name="Goldberg J."/>
            <person name="Griggs A."/>
            <person name="Gujja S."/>
            <person name="Heilman E."/>
            <person name="Heiman D."/>
            <person name="Howarth C."/>
            <person name="Larson L."/>
            <person name="Lui A."/>
            <person name="MacDonald P.J.P."/>
            <person name="Mehta T."/>
            <person name="Montmayeur A."/>
            <person name="Murphy C."/>
            <person name="Neiman D."/>
            <person name="Pearson M."/>
            <person name="Priest M."/>
            <person name="Roberts A."/>
            <person name="Saif S."/>
            <person name="Shea T."/>
            <person name="Shenoy N."/>
            <person name="Sisk P."/>
            <person name="Stolte C."/>
            <person name="Sykes S."/>
            <person name="White J."/>
            <person name="Yandava C."/>
            <person name="Wortman J."/>
            <person name="Nusbaum C."/>
            <person name="Birren B."/>
        </authorList>
    </citation>
    <scope>NUCLEOTIDE SEQUENCE</scope>
    <source>
        <strain evidence="3">P1A1 Lamole</strain>
    </source>
</reference>
<dbReference type="InParanoid" id="U5HER7"/>
<name>U5HER7_USTV1</name>
<dbReference type="AlphaFoldDB" id="U5HER7"/>
<evidence type="ECO:0000313" key="4">
    <source>
        <dbReference type="EnsemblFungi" id="MVLG_05607T0"/>
    </source>
</evidence>
<evidence type="ECO:0000313" key="3">
    <source>
        <dbReference type="EMBL" id="KDE03915.1"/>
    </source>
</evidence>
<dbReference type="EMBL" id="GL541721">
    <property type="protein sequence ID" value="KDE03915.1"/>
    <property type="molecule type" value="Genomic_DNA"/>
</dbReference>
<dbReference type="Pfam" id="PF02137">
    <property type="entry name" value="A_deamin"/>
    <property type="match status" value="1"/>
</dbReference>
<gene>
    <name evidence="3" type="ORF">MVLG_05607</name>
</gene>
<dbReference type="EMBL" id="AEIJ01000591">
    <property type="status" value="NOT_ANNOTATED_CDS"/>
    <property type="molecule type" value="Genomic_DNA"/>
</dbReference>
<dbReference type="SMART" id="SM00552">
    <property type="entry name" value="ADEAMc"/>
    <property type="match status" value="1"/>
</dbReference>
<reference evidence="5" key="1">
    <citation type="submission" date="2010-11" db="EMBL/GenBank/DDBJ databases">
        <title>The genome sequence of Microbotryum violaceum strain p1A1 Lamole.</title>
        <authorList>
            <person name="Cuomo C."/>
            <person name="Perlin M."/>
            <person name="Young S.K."/>
            <person name="Zeng Q."/>
            <person name="Gargeya S."/>
            <person name="Alvarado L."/>
            <person name="Berlin A."/>
            <person name="Chapman S.B."/>
            <person name="Chen Z."/>
            <person name="Freedman E."/>
            <person name="Gellesch M."/>
            <person name="Goldberg J."/>
            <person name="Griggs A."/>
            <person name="Gujja S."/>
            <person name="Heilman E."/>
            <person name="Heiman D."/>
            <person name="Howarth C."/>
            <person name="Mehta T."/>
            <person name="Neiman D."/>
            <person name="Pearson M."/>
            <person name="Roberts A."/>
            <person name="Saif S."/>
            <person name="Shea T."/>
            <person name="Shenoy N."/>
            <person name="Sisk P."/>
            <person name="Stolte C."/>
            <person name="Sykes S."/>
            <person name="White J."/>
            <person name="Yandava C."/>
            <person name="Haas B."/>
            <person name="Nusbaum C."/>
            <person name="Birren B."/>
        </authorList>
    </citation>
    <scope>NUCLEOTIDE SEQUENCE [LARGE SCALE GENOMIC DNA]</scope>
    <source>
        <strain evidence="5">p1A1 Lamole</strain>
    </source>
</reference>
<accession>U5HER7</accession>
<dbReference type="OrthoDB" id="10268011at2759"/>
<dbReference type="GO" id="GO:0003725">
    <property type="term" value="F:double-stranded RNA binding"/>
    <property type="evidence" value="ECO:0007669"/>
    <property type="project" value="TreeGrafter"/>
</dbReference>
<dbReference type="InterPro" id="IPR002466">
    <property type="entry name" value="A_deamin"/>
</dbReference>
<reference evidence="4" key="4">
    <citation type="submission" date="2015-06" db="UniProtKB">
        <authorList>
            <consortium name="EnsemblFungi"/>
        </authorList>
    </citation>
    <scope>IDENTIFICATION</scope>
</reference>
<dbReference type="PANTHER" id="PTHR10910:SF62">
    <property type="entry name" value="AT07585P-RELATED"/>
    <property type="match status" value="1"/>
</dbReference>
<reference evidence="3 5" key="3">
    <citation type="journal article" date="2015" name="BMC Genomics">
        <title>Sex and parasites: genomic and transcriptomic analysis of Microbotryum lychnidis-dioicae, the biotrophic and plant-castrating anther smut fungus.</title>
        <authorList>
            <person name="Perlin M.H."/>
            <person name="Amselem J."/>
            <person name="Fontanillas E."/>
            <person name="Toh S.S."/>
            <person name="Chen Z."/>
            <person name="Goldberg J."/>
            <person name="Duplessis S."/>
            <person name="Henrissat B."/>
            <person name="Young S."/>
            <person name="Zeng Q."/>
            <person name="Aguileta G."/>
            <person name="Petit E."/>
            <person name="Badouin H."/>
            <person name="Andrews J."/>
            <person name="Razeeq D."/>
            <person name="Gabaldon T."/>
            <person name="Quesneville H."/>
            <person name="Giraud T."/>
            <person name="Hood M.E."/>
            <person name="Schultz D.J."/>
            <person name="Cuomo C.A."/>
        </authorList>
    </citation>
    <scope>NUCLEOTIDE SEQUENCE [LARGE SCALE GENOMIC DNA]</scope>
    <source>
        <strain evidence="3">P1A1 Lamole</strain>
        <strain evidence="5">p1A1 Lamole</strain>
    </source>
</reference>